<feature type="domain" description="5'-Nucleotidase C-terminal" evidence="6">
    <location>
        <begin position="327"/>
        <end position="489"/>
    </location>
</feature>
<dbReference type="PROSITE" id="PS00785">
    <property type="entry name" value="5_NUCLEOTIDASE_1"/>
    <property type="match status" value="1"/>
</dbReference>
<dbReference type="Proteomes" id="UP001164718">
    <property type="component" value="Chromosome"/>
</dbReference>
<keyword evidence="2" id="KW-0964">Secreted</keyword>
<dbReference type="AlphaFoldDB" id="A0A9E8LUD6"/>
<dbReference type="SUPFAM" id="SSF56300">
    <property type="entry name" value="Metallo-dependent phosphatases"/>
    <property type="match status" value="1"/>
</dbReference>
<dbReference type="InterPro" id="IPR036907">
    <property type="entry name" value="5'-Nucleotdase_C_sf"/>
</dbReference>
<dbReference type="InterPro" id="IPR006146">
    <property type="entry name" value="5'-Nucleotdase_CS"/>
</dbReference>
<dbReference type="EMBL" id="CP106878">
    <property type="protein sequence ID" value="WAA09818.1"/>
    <property type="molecule type" value="Genomic_DNA"/>
</dbReference>
<gene>
    <name evidence="7" type="ORF">OE104_00090</name>
</gene>
<dbReference type="KEGG" id="faf:OE104_00090"/>
<evidence type="ECO:0000256" key="2">
    <source>
        <dbReference type="ARBA" id="ARBA00022525"/>
    </source>
</evidence>
<dbReference type="GO" id="GO:0016788">
    <property type="term" value="F:hydrolase activity, acting on ester bonds"/>
    <property type="evidence" value="ECO:0007669"/>
    <property type="project" value="InterPro"/>
</dbReference>
<dbReference type="InterPro" id="IPR008334">
    <property type="entry name" value="5'-Nucleotdase_C"/>
</dbReference>
<dbReference type="GO" id="GO:0005576">
    <property type="term" value="C:extracellular region"/>
    <property type="evidence" value="ECO:0007669"/>
    <property type="project" value="UniProtKB-SubCell"/>
</dbReference>
<evidence type="ECO:0000313" key="7">
    <source>
        <dbReference type="EMBL" id="WAA09818.1"/>
    </source>
</evidence>
<dbReference type="PROSITE" id="PS00786">
    <property type="entry name" value="5_NUCLEOTIDASE_2"/>
    <property type="match status" value="1"/>
</dbReference>
<evidence type="ECO:0000259" key="5">
    <source>
        <dbReference type="Pfam" id="PF00149"/>
    </source>
</evidence>
<evidence type="ECO:0000256" key="3">
    <source>
        <dbReference type="ARBA" id="ARBA00022729"/>
    </source>
</evidence>
<comment type="similarity">
    <text evidence="4">Belongs to the 5'-nucleotidase family.</text>
</comment>
<evidence type="ECO:0000256" key="1">
    <source>
        <dbReference type="ARBA" id="ARBA00004613"/>
    </source>
</evidence>
<feature type="domain" description="Calcineurin-like phosphoesterase" evidence="5">
    <location>
        <begin position="39"/>
        <end position="248"/>
    </location>
</feature>
<dbReference type="Gene3D" id="3.60.21.10">
    <property type="match status" value="1"/>
</dbReference>
<accession>A0A9E8LUD6</accession>
<keyword evidence="4" id="KW-0547">Nucleotide-binding</keyword>
<dbReference type="InterPro" id="IPR006179">
    <property type="entry name" value="5_nucleotidase/apyrase"/>
</dbReference>
<evidence type="ECO:0000313" key="8">
    <source>
        <dbReference type="Proteomes" id="UP001164718"/>
    </source>
</evidence>
<dbReference type="InterPro" id="IPR029052">
    <property type="entry name" value="Metallo-depent_PP-like"/>
</dbReference>
<dbReference type="GO" id="GO:0009166">
    <property type="term" value="P:nucleotide catabolic process"/>
    <property type="evidence" value="ECO:0007669"/>
    <property type="project" value="InterPro"/>
</dbReference>
<dbReference type="Pfam" id="PF00149">
    <property type="entry name" value="Metallophos"/>
    <property type="match status" value="1"/>
</dbReference>
<dbReference type="InterPro" id="IPR004843">
    <property type="entry name" value="Calcineurin-like_PHP"/>
</dbReference>
<dbReference type="Pfam" id="PF02872">
    <property type="entry name" value="5_nucleotid_C"/>
    <property type="match status" value="1"/>
</dbReference>
<dbReference type="PANTHER" id="PTHR11575:SF24">
    <property type="entry name" value="5'-NUCLEOTIDASE"/>
    <property type="match status" value="1"/>
</dbReference>
<organism evidence="7 8">
    <name type="scientific">Fervidibacillus albus</name>
    <dbReference type="NCBI Taxonomy" id="2980026"/>
    <lineage>
        <taxon>Bacteria</taxon>
        <taxon>Bacillati</taxon>
        <taxon>Bacillota</taxon>
        <taxon>Bacilli</taxon>
        <taxon>Bacillales</taxon>
        <taxon>Bacillaceae</taxon>
        <taxon>Fervidibacillus</taxon>
    </lineage>
</organism>
<dbReference type="Gene3D" id="3.90.780.10">
    <property type="entry name" value="5'-Nucleotidase, C-terminal domain"/>
    <property type="match status" value="1"/>
</dbReference>
<proteinExistence type="inferred from homology"/>
<name>A0A9E8LUD6_9BACI</name>
<keyword evidence="4" id="KW-0378">Hydrolase</keyword>
<reference evidence="7" key="1">
    <citation type="submission" date="2022-09" db="EMBL/GenBank/DDBJ databases">
        <title>Complete Genomes of Fervidibacillus albus and Fervidibacillus halotolerans isolated from tidal flat sediments.</title>
        <authorList>
            <person name="Kwon K.K."/>
            <person name="Yang S.-H."/>
            <person name="Park M.J."/>
            <person name="Oh H.-M."/>
        </authorList>
    </citation>
    <scope>NUCLEOTIDE SEQUENCE</scope>
    <source>
        <strain evidence="7">MEBiC13591</strain>
    </source>
</reference>
<protein>
    <submittedName>
        <fullName evidence="7">5'-nucleotidase C-terminal domain-containing protein</fullName>
    </submittedName>
</protein>
<dbReference type="GO" id="GO:0046872">
    <property type="term" value="F:metal ion binding"/>
    <property type="evidence" value="ECO:0007669"/>
    <property type="project" value="InterPro"/>
</dbReference>
<evidence type="ECO:0000259" key="6">
    <source>
        <dbReference type="Pfam" id="PF02872"/>
    </source>
</evidence>
<dbReference type="RefSeq" id="WP_275417602.1">
    <property type="nucleotide sequence ID" value="NZ_CP106878.1"/>
</dbReference>
<keyword evidence="8" id="KW-1185">Reference proteome</keyword>
<dbReference type="SUPFAM" id="SSF55816">
    <property type="entry name" value="5'-nucleotidase (syn. UDP-sugar hydrolase), C-terminal domain"/>
    <property type="match status" value="1"/>
</dbReference>
<sequence>MIRLFKSFSYLVVLMLIAFSMPHPLLANPAPSERPNFSMTILHTNDSHGHVERYPLLATAVQRYEKGNRPTLLLHAGDVFTGTLFFTAYKGKADVDFMNQIGYDAMVIGNHEFDIHSEALANFINDAKFPLLTCNIDFSNDDILRELYTEQMEVAKGGRVYPAIIQTVNGEKIGIIGATTERTPDISNPHPSIQFLSAKKRITEMVDRFESMGMNKIILLSHLGLAMDKQIAKQVDGIDCIIGGHSHHSLKKPIYIKKEEPTIIVQSGEYLEHLGVLNVTFNHRGVITKFDGKLLELNENDLTKDEQMAELLERYEKGIEQLANTKVGKTAVYLQGKRKKVRTGETNLGNLIADIFLWKAKDKEPKTQIAFINAGSIRTSISKGIVTVADIRNVLPFESELVLLQIKGMDLIDILEKSVAHYPKVTGAFLQVSGIRFSFNPKGEPGARIGKVEVKQENGDYSPIDGTKTYWVVTTEYLARGKEGYDILKKFPFEQLSVKDYEALSDFLRQKGTVAPKKEGRITKIK</sequence>
<comment type="subcellular location">
    <subcellularLocation>
        <location evidence="1">Secreted</location>
    </subcellularLocation>
</comment>
<dbReference type="FunFam" id="3.90.780.10:FF:000004">
    <property type="entry name" value="UDP-sugar hydrolase, putative"/>
    <property type="match status" value="1"/>
</dbReference>
<dbReference type="PRINTS" id="PR01607">
    <property type="entry name" value="APYRASEFAMLY"/>
</dbReference>
<dbReference type="PANTHER" id="PTHR11575">
    <property type="entry name" value="5'-NUCLEOTIDASE-RELATED"/>
    <property type="match status" value="1"/>
</dbReference>
<keyword evidence="3" id="KW-0732">Signal</keyword>
<evidence type="ECO:0000256" key="4">
    <source>
        <dbReference type="RuleBase" id="RU362119"/>
    </source>
</evidence>
<dbReference type="GO" id="GO:0000166">
    <property type="term" value="F:nucleotide binding"/>
    <property type="evidence" value="ECO:0007669"/>
    <property type="project" value="UniProtKB-KW"/>
</dbReference>